<proteinExistence type="predicted"/>
<evidence type="ECO:0000313" key="3">
    <source>
        <dbReference type="EMBL" id="WXA12668.1"/>
    </source>
</evidence>
<dbReference type="KEGG" id="mcaa:R3L15_11110"/>
<feature type="compositionally biased region" description="Polar residues" evidence="1">
    <location>
        <begin position="1"/>
        <end position="13"/>
    </location>
</feature>
<evidence type="ECO:0000313" key="4">
    <source>
        <dbReference type="Proteomes" id="UP001368318"/>
    </source>
</evidence>
<sequence length="106" mass="12377">MTPTKNYHNTNGITGEALETEEQQATTQQQRVLVIFKKNNNKPMSASQVYVDYIKEYEANLLKPFPTPLHSIRRAITNLKNEDKLRKTTETILGFYKKPEYLYKPI</sequence>
<dbReference type="Proteomes" id="UP001368318">
    <property type="component" value="Chromosome"/>
</dbReference>
<dbReference type="AlphaFoldDB" id="A0AAU6NYC2"/>
<organism evidence="2 4">
    <name type="scientific">Mangrovimonas cancribranchiae</name>
    <dbReference type="NCBI Taxonomy" id="3080055"/>
    <lineage>
        <taxon>Bacteria</taxon>
        <taxon>Pseudomonadati</taxon>
        <taxon>Bacteroidota</taxon>
        <taxon>Flavobacteriia</taxon>
        <taxon>Flavobacteriales</taxon>
        <taxon>Flavobacteriaceae</taxon>
        <taxon>Mangrovimonas</taxon>
    </lineage>
</organism>
<keyword evidence="4" id="KW-1185">Reference proteome</keyword>
<name>A0AAU6NYC2_9FLAO</name>
<evidence type="ECO:0000313" key="2">
    <source>
        <dbReference type="EMBL" id="WXA02171.1"/>
    </source>
</evidence>
<dbReference type="EMBL" id="CP136924">
    <property type="protein sequence ID" value="WXA02171.1"/>
    <property type="molecule type" value="Genomic_DNA"/>
</dbReference>
<feature type="region of interest" description="Disordered" evidence="1">
    <location>
        <begin position="1"/>
        <end position="25"/>
    </location>
</feature>
<evidence type="ECO:0000256" key="1">
    <source>
        <dbReference type="SAM" id="MobiDB-lite"/>
    </source>
</evidence>
<accession>A0AAU6NYC2</accession>
<gene>
    <name evidence="3" type="ORF">R3L15_11110</name>
    <name evidence="2" type="ORF">R3L16_10480</name>
</gene>
<reference evidence="2 4" key="1">
    <citation type="submission" date="2023-10" db="EMBL/GenBank/DDBJ databases">
        <title>Culture-based analysis of two novel bacteria associated with mangrove crab gills.</title>
        <authorList>
            <person name="Yang X."/>
            <person name="Garuglieri E."/>
            <person name="Van Goethem M.W."/>
            <person name="Fusi M."/>
            <person name="Marasco R."/>
            <person name="Daffonchio D.G."/>
        </authorList>
    </citation>
    <scope>NUCLEOTIDE SEQUENCE [LARGE SCALE GENOMIC DNA]</scope>
    <source>
        <strain evidence="3">UG2-1</strain>
        <strain evidence="2">UG2-2</strain>
        <strain evidence="4">UG2_2</strain>
    </source>
</reference>
<dbReference type="RefSeq" id="WP_338731741.1">
    <property type="nucleotide sequence ID" value="NZ_CP136924.1"/>
</dbReference>
<dbReference type="EMBL" id="CP136925">
    <property type="protein sequence ID" value="WXA12668.1"/>
    <property type="molecule type" value="Genomic_DNA"/>
</dbReference>
<protein>
    <submittedName>
        <fullName evidence="2">Uncharacterized protein</fullName>
    </submittedName>
</protein>